<sequence length="140" mass="15782">MMKQLWINLPVNNLKRSKEFFSNIGVPIMESRSESDQMLGLLIGNPPVQIMLFTDEQFKGFTQNELTDTNESTEVLFSISVETKEELDETIGKVKQAGGFVFGEPTQRNGLYGAGFADLDGHRWNLLVMQFSEVCKLKAT</sequence>
<gene>
    <name evidence="2" type="ORF">AUO94_08565</name>
</gene>
<accession>A0ABN4JUW0</accession>
<dbReference type="Proteomes" id="UP000065533">
    <property type="component" value="Chromosome"/>
</dbReference>
<protein>
    <submittedName>
        <fullName evidence="2">Extradiol dioxygenase</fullName>
    </submittedName>
</protein>
<keyword evidence="2" id="KW-0560">Oxidoreductase</keyword>
<name>A0ABN4JUW0_9BACL</name>
<dbReference type="InterPro" id="IPR004360">
    <property type="entry name" value="Glyas_Fos-R_dOase_dom"/>
</dbReference>
<dbReference type="Gene3D" id="3.10.180.10">
    <property type="entry name" value="2,3-Dihydroxybiphenyl 1,2-Dioxygenase, domain 1"/>
    <property type="match status" value="1"/>
</dbReference>
<dbReference type="PANTHER" id="PTHR36503">
    <property type="entry name" value="BLR2520 PROTEIN"/>
    <property type="match status" value="1"/>
</dbReference>
<dbReference type="RefSeq" id="WP_058385369.1">
    <property type="nucleotide sequence ID" value="NZ_CP013661.2"/>
</dbReference>
<organism evidence="2 3">
    <name type="scientific">Planococcus kocurii</name>
    <dbReference type="NCBI Taxonomy" id="1374"/>
    <lineage>
        <taxon>Bacteria</taxon>
        <taxon>Bacillati</taxon>
        <taxon>Bacillota</taxon>
        <taxon>Bacilli</taxon>
        <taxon>Bacillales</taxon>
        <taxon>Caryophanaceae</taxon>
        <taxon>Planococcus</taxon>
    </lineage>
</organism>
<evidence type="ECO:0000313" key="2">
    <source>
        <dbReference type="EMBL" id="ALS78710.1"/>
    </source>
</evidence>
<dbReference type="PANTHER" id="PTHR36503:SF2">
    <property type="entry name" value="BLR2408 PROTEIN"/>
    <property type="match status" value="1"/>
</dbReference>
<evidence type="ECO:0000259" key="1">
    <source>
        <dbReference type="PROSITE" id="PS51819"/>
    </source>
</evidence>
<dbReference type="GO" id="GO:0051213">
    <property type="term" value="F:dioxygenase activity"/>
    <property type="evidence" value="ECO:0007669"/>
    <property type="project" value="UniProtKB-KW"/>
</dbReference>
<keyword evidence="2" id="KW-0223">Dioxygenase</keyword>
<dbReference type="InterPro" id="IPR037523">
    <property type="entry name" value="VOC_core"/>
</dbReference>
<dbReference type="SUPFAM" id="SSF54593">
    <property type="entry name" value="Glyoxalase/Bleomycin resistance protein/Dihydroxybiphenyl dioxygenase"/>
    <property type="match status" value="1"/>
</dbReference>
<keyword evidence="3" id="KW-1185">Reference proteome</keyword>
<proteinExistence type="predicted"/>
<dbReference type="PROSITE" id="PS51819">
    <property type="entry name" value="VOC"/>
    <property type="match status" value="1"/>
</dbReference>
<dbReference type="InterPro" id="IPR029068">
    <property type="entry name" value="Glyas_Bleomycin-R_OHBP_Dase"/>
</dbReference>
<dbReference type="Pfam" id="PF00903">
    <property type="entry name" value="Glyoxalase"/>
    <property type="match status" value="1"/>
</dbReference>
<dbReference type="EMBL" id="CP013661">
    <property type="protein sequence ID" value="ALS78710.1"/>
    <property type="molecule type" value="Genomic_DNA"/>
</dbReference>
<feature type="domain" description="VOC" evidence="1">
    <location>
        <begin position="3"/>
        <end position="129"/>
    </location>
</feature>
<reference evidence="2" key="1">
    <citation type="submission" date="2016-01" db="EMBL/GenBank/DDBJ databases">
        <title>Complete genome of Planococcus kocurri type strain.</title>
        <authorList>
            <person name="See-Too W.S."/>
        </authorList>
    </citation>
    <scope>NUCLEOTIDE SEQUENCE [LARGE SCALE GENOMIC DNA]</scope>
    <source>
        <strain evidence="2">ATCC 43650</strain>
    </source>
</reference>
<evidence type="ECO:0000313" key="3">
    <source>
        <dbReference type="Proteomes" id="UP000065533"/>
    </source>
</evidence>